<name>A0ABZ1CF19_9BACT</name>
<dbReference type="CDD" id="cd04301">
    <property type="entry name" value="NAT_SF"/>
    <property type="match status" value="1"/>
</dbReference>
<organism evidence="2 3">
    <name type="scientific">Actomonas aquatica</name>
    <dbReference type="NCBI Taxonomy" id="2866162"/>
    <lineage>
        <taxon>Bacteria</taxon>
        <taxon>Pseudomonadati</taxon>
        <taxon>Verrucomicrobiota</taxon>
        <taxon>Opitutia</taxon>
        <taxon>Opitutales</taxon>
        <taxon>Opitutaceae</taxon>
        <taxon>Actomonas</taxon>
    </lineage>
</organism>
<proteinExistence type="predicted"/>
<dbReference type="EMBL" id="CP139781">
    <property type="protein sequence ID" value="WRQ90046.1"/>
    <property type="molecule type" value="Genomic_DNA"/>
</dbReference>
<reference evidence="2 3" key="2">
    <citation type="submission" date="2023-12" db="EMBL/GenBank/DDBJ databases">
        <title>Description of an unclassified Opitutus bacterium of Verrucomicrobiota.</title>
        <authorList>
            <person name="Zhang D.-F."/>
        </authorList>
    </citation>
    <scope>NUCLEOTIDE SEQUENCE [LARGE SCALE GENOMIC DNA]</scope>
    <source>
        <strain evidence="2 3">WL0086</strain>
    </source>
</reference>
<dbReference type="InterPro" id="IPR000182">
    <property type="entry name" value="GNAT_dom"/>
</dbReference>
<sequence>MTPNIRPATLDDVESIQAIYAHHVTHGTGTFETEAPTYEAMRGRFMAISGRGYPFLVATMDDTVVGYGYAGPFRERRAYQYTVEDSIYLHPDQRGRGFGRKLLAELISAATTAGFKQMIALIGDSDNRASIRLHANAGFASTGTMHRVGYKFDRWLDVVIMQRELGES</sequence>
<dbReference type="SUPFAM" id="SSF55729">
    <property type="entry name" value="Acyl-CoA N-acyltransferases (Nat)"/>
    <property type="match status" value="1"/>
</dbReference>
<dbReference type="PANTHER" id="PTHR43072">
    <property type="entry name" value="N-ACETYLTRANSFERASE"/>
    <property type="match status" value="1"/>
</dbReference>
<dbReference type="RefSeq" id="WP_221032030.1">
    <property type="nucleotide sequence ID" value="NZ_CP139781.1"/>
</dbReference>
<dbReference type="Gene3D" id="3.40.630.30">
    <property type="match status" value="1"/>
</dbReference>
<dbReference type="Proteomes" id="UP000738431">
    <property type="component" value="Chromosome"/>
</dbReference>
<dbReference type="PANTHER" id="PTHR43072:SF8">
    <property type="entry name" value="ACYLTRANSFERASE FABY-RELATED"/>
    <property type="match status" value="1"/>
</dbReference>
<dbReference type="Pfam" id="PF13420">
    <property type="entry name" value="Acetyltransf_4"/>
    <property type="match status" value="1"/>
</dbReference>
<accession>A0ABZ1CF19</accession>
<dbReference type="InterPro" id="IPR016181">
    <property type="entry name" value="Acyl_CoA_acyltransferase"/>
</dbReference>
<keyword evidence="3" id="KW-1185">Reference proteome</keyword>
<feature type="domain" description="N-acetyltransferase" evidence="1">
    <location>
        <begin position="3"/>
        <end position="166"/>
    </location>
</feature>
<gene>
    <name evidence="2" type="ORF">K1X11_011560</name>
</gene>
<protein>
    <submittedName>
        <fullName evidence="2">N-acetyltransferase family protein</fullName>
    </submittedName>
</protein>
<evidence type="ECO:0000313" key="3">
    <source>
        <dbReference type="Proteomes" id="UP000738431"/>
    </source>
</evidence>
<dbReference type="PROSITE" id="PS51186">
    <property type="entry name" value="GNAT"/>
    <property type="match status" value="1"/>
</dbReference>
<evidence type="ECO:0000313" key="2">
    <source>
        <dbReference type="EMBL" id="WRQ90046.1"/>
    </source>
</evidence>
<reference evidence="2 3" key="1">
    <citation type="submission" date="2021-08" db="EMBL/GenBank/DDBJ databases">
        <authorList>
            <person name="Zhang D."/>
            <person name="Zhang A."/>
            <person name="Wang L."/>
        </authorList>
    </citation>
    <scope>NUCLEOTIDE SEQUENCE [LARGE SCALE GENOMIC DNA]</scope>
    <source>
        <strain evidence="2 3">WL0086</strain>
    </source>
</reference>
<evidence type="ECO:0000259" key="1">
    <source>
        <dbReference type="PROSITE" id="PS51186"/>
    </source>
</evidence>